<dbReference type="AlphaFoldDB" id="A0A1U7DLX4"/>
<dbReference type="InterPro" id="IPR036366">
    <property type="entry name" value="PGBDSf"/>
</dbReference>
<dbReference type="Gene3D" id="1.10.101.10">
    <property type="entry name" value="PGBD-like superfamily/PGBD"/>
    <property type="match status" value="1"/>
</dbReference>
<keyword evidence="3" id="KW-0808">Transferase</keyword>
<keyword evidence="11" id="KW-1185">Reference proteome</keyword>
<gene>
    <name evidence="10" type="ORF">BV394_02435</name>
</gene>
<dbReference type="Pfam" id="PF20142">
    <property type="entry name" value="Scaffold"/>
    <property type="match status" value="1"/>
</dbReference>
<protein>
    <submittedName>
        <fullName evidence="10">Murein L,D-transpeptidase</fullName>
    </submittedName>
</protein>
<dbReference type="InterPro" id="IPR045380">
    <property type="entry name" value="LD_TPept_scaffold_dom"/>
</dbReference>
<sequence length="525" mass="58686">MTATAAVAAPAATTPAPEANAGPSMAFKQALAEAAAQSEALAAFYRERDYQPIWTGEGDAERRSALFSALAQAAEHGLPVERYDTAPLAAQFRAVRSERERGKAEVAASLLFLRYAKDVQTGVLTPGKVDSGVVRKVLLRDPLETMRGFAEGSPRAFLRKLPPQNPEYAQLLKERRRLAEAAAQGGWGPQVPVSVLRPGTGGPSVVALRNRLIRMGYMKKTPAVDYDVTLQKAVQRFQRDHGLTDDGVAGPATLGQLNIEPDRRLRQVLVALERRRWLNQPLGKRHILVNLADFRTYVVDDGKVSFETVSVVGKNTSDRRTPEFSDEMTHMVINPTWNVPRSIATKEYLPMLKRNPNAVSYLKLYDGRGREVNRSRVDFTQLTETNFPFDMKQPPSPRNALGRVKFMFPNRYAIYLHDTPAKSLFSRSKRDFSHGCVRLEKPFDFAYHLLAPQIEDEEGYFNRILRTGRETQVNLDTPLPVHLVYRTAWVPAGGRVNFRPDVYDRDDLIFDALLKAGVALGSIES</sequence>
<accession>A0A1U7DLX4</accession>
<evidence type="ECO:0000256" key="4">
    <source>
        <dbReference type="ARBA" id="ARBA00022960"/>
    </source>
</evidence>
<evidence type="ECO:0000259" key="9">
    <source>
        <dbReference type="PROSITE" id="PS52029"/>
    </source>
</evidence>
<keyword evidence="4 7" id="KW-0133">Cell shape</keyword>
<dbReference type="InterPro" id="IPR005490">
    <property type="entry name" value="LD_TPept_cat_dom"/>
</dbReference>
<evidence type="ECO:0000256" key="6">
    <source>
        <dbReference type="ARBA" id="ARBA00023316"/>
    </source>
</evidence>
<comment type="similarity">
    <text evidence="2">Belongs to the YkuD family.</text>
</comment>
<dbReference type="GO" id="GO:0008360">
    <property type="term" value="P:regulation of cell shape"/>
    <property type="evidence" value="ECO:0007669"/>
    <property type="project" value="UniProtKB-UniRule"/>
</dbReference>
<dbReference type="GO" id="GO:0016740">
    <property type="term" value="F:transferase activity"/>
    <property type="evidence" value="ECO:0007669"/>
    <property type="project" value="UniProtKB-KW"/>
</dbReference>
<dbReference type="InterPro" id="IPR052905">
    <property type="entry name" value="LD-transpeptidase_YkuD-like"/>
</dbReference>
<dbReference type="InterPro" id="IPR036365">
    <property type="entry name" value="PGBD-like_sf"/>
</dbReference>
<dbReference type="Pfam" id="PF03734">
    <property type="entry name" value="YkuD"/>
    <property type="match status" value="1"/>
</dbReference>
<feature type="active site" description="Proton donor/acceptor" evidence="7">
    <location>
        <position position="417"/>
    </location>
</feature>
<evidence type="ECO:0000256" key="1">
    <source>
        <dbReference type="ARBA" id="ARBA00004752"/>
    </source>
</evidence>
<comment type="pathway">
    <text evidence="1 7">Cell wall biogenesis; peptidoglycan biosynthesis.</text>
</comment>
<proteinExistence type="inferred from homology"/>
<feature type="domain" description="L,D-TPase catalytic" evidence="9">
    <location>
        <begin position="285"/>
        <end position="465"/>
    </location>
</feature>
<dbReference type="SUPFAM" id="SSF47090">
    <property type="entry name" value="PGBD-like"/>
    <property type="match status" value="1"/>
</dbReference>
<keyword evidence="6 7" id="KW-0961">Cell wall biogenesis/degradation</keyword>
<dbReference type="Pfam" id="PF01471">
    <property type="entry name" value="PG_binding_1"/>
    <property type="match status" value="1"/>
</dbReference>
<dbReference type="PROSITE" id="PS52029">
    <property type="entry name" value="LD_TPASE"/>
    <property type="match status" value="1"/>
</dbReference>
<reference evidence="10 11" key="1">
    <citation type="submission" date="2017-01" db="EMBL/GenBank/DDBJ databases">
        <title>Genomic analysis of Xuhuaishuia manganoxidans DY6-4.</title>
        <authorList>
            <person name="Wang X."/>
        </authorList>
    </citation>
    <scope>NUCLEOTIDE SEQUENCE [LARGE SCALE GENOMIC DNA]</scope>
    <source>
        <strain evidence="10 11">DY6-4</strain>
    </source>
</reference>
<evidence type="ECO:0000313" key="10">
    <source>
        <dbReference type="EMBL" id="APX90915.1"/>
    </source>
</evidence>
<dbReference type="SUPFAM" id="SSF141523">
    <property type="entry name" value="L,D-transpeptidase catalytic domain-like"/>
    <property type="match status" value="1"/>
</dbReference>
<dbReference type="STRING" id="1267768.BV394_02435"/>
<dbReference type="GO" id="GO:0071555">
    <property type="term" value="P:cell wall organization"/>
    <property type="evidence" value="ECO:0007669"/>
    <property type="project" value="UniProtKB-UniRule"/>
</dbReference>
<dbReference type="Proteomes" id="UP000187266">
    <property type="component" value="Chromosome"/>
</dbReference>
<keyword evidence="5 7" id="KW-0573">Peptidoglycan synthesis</keyword>
<evidence type="ECO:0000256" key="7">
    <source>
        <dbReference type="PROSITE-ProRule" id="PRU01373"/>
    </source>
</evidence>
<dbReference type="PANTHER" id="PTHR41533:SF2">
    <property type="entry name" value="BLR7131 PROTEIN"/>
    <property type="match status" value="1"/>
</dbReference>
<feature type="active site" description="Nucleophile" evidence="7">
    <location>
        <position position="436"/>
    </location>
</feature>
<feature type="region of interest" description="Disordered" evidence="8">
    <location>
        <begin position="1"/>
        <end position="21"/>
    </location>
</feature>
<dbReference type="EMBL" id="CP019124">
    <property type="protein sequence ID" value="APX90915.1"/>
    <property type="molecule type" value="Genomic_DNA"/>
</dbReference>
<dbReference type="CDD" id="cd16913">
    <property type="entry name" value="YkuD_like"/>
    <property type="match status" value="1"/>
</dbReference>
<evidence type="ECO:0000256" key="2">
    <source>
        <dbReference type="ARBA" id="ARBA00005992"/>
    </source>
</evidence>
<name>A0A1U7DLX4_9RHOB</name>
<dbReference type="Gene3D" id="2.40.440.10">
    <property type="entry name" value="L,D-transpeptidase catalytic domain-like"/>
    <property type="match status" value="1"/>
</dbReference>
<dbReference type="InterPro" id="IPR002477">
    <property type="entry name" value="Peptidoglycan-bd-like"/>
</dbReference>
<dbReference type="InterPro" id="IPR038063">
    <property type="entry name" value="Transpep_catalytic_dom"/>
</dbReference>
<dbReference type="UniPathway" id="UPA00219"/>
<organism evidence="10 11">
    <name type="scientific">Brevirhabdus pacifica</name>
    <dbReference type="NCBI Taxonomy" id="1267768"/>
    <lineage>
        <taxon>Bacteria</taxon>
        <taxon>Pseudomonadati</taxon>
        <taxon>Pseudomonadota</taxon>
        <taxon>Alphaproteobacteria</taxon>
        <taxon>Rhodobacterales</taxon>
        <taxon>Paracoccaceae</taxon>
        <taxon>Brevirhabdus</taxon>
    </lineage>
</organism>
<dbReference type="GO" id="GO:0009252">
    <property type="term" value="P:peptidoglycan biosynthetic process"/>
    <property type="evidence" value="ECO:0007669"/>
    <property type="project" value="UniProtKB-UniPathway"/>
</dbReference>
<evidence type="ECO:0000256" key="8">
    <source>
        <dbReference type="SAM" id="MobiDB-lite"/>
    </source>
</evidence>
<dbReference type="GO" id="GO:0004180">
    <property type="term" value="F:carboxypeptidase activity"/>
    <property type="evidence" value="ECO:0007669"/>
    <property type="project" value="UniProtKB-ARBA"/>
</dbReference>
<evidence type="ECO:0000256" key="3">
    <source>
        <dbReference type="ARBA" id="ARBA00022679"/>
    </source>
</evidence>
<evidence type="ECO:0000313" key="11">
    <source>
        <dbReference type="Proteomes" id="UP000187266"/>
    </source>
</evidence>
<dbReference type="PANTHER" id="PTHR41533">
    <property type="entry name" value="L,D-TRANSPEPTIDASE HI_1667-RELATED"/>
    <property type="match status" value="1"/>
</dbReference>
<evidence type="ECO:0000256" key="5">
    <source>
        <dbReference type="ARBA" id="ARBA00022984"/>
    </source>
</evidence>